<dbReference type="PANTHER" id="PTHR39430">
    <property type="entry name" value="MEMBRANE-ASSOCIATED PROTEASE-RELATED"/>
    <property type="match status" value="1"/>
</dbReference>
<keyword evidence="3" id="KW-0378">Hydrolase</keyword>
<reference evidence="3 4" key="1">
    <citation type="journal article" date="2016" name="Int. J. Syst. Evol. Microbiol.">
        <title>Panacibacter ginsenosidivorans gen. nov., sp. nov., with ginsenoside converting activity isolated from soil of a ginseng field.</title>
        <authorList>
            <person name="Siddiqi M.Z."/>
            <person name="Muhammad Shafi S."/>
            <person name="Choi K.D."/>
            <person name="Im W.T."/>
        </authorList>
    </citation>
    <scope>NUCLEOTIDE SEQUENCE [LARGE SCALE GENOMIC DNA]</scope>
    <source>
        <strain evidence="3 4">Gsoil1550</strain>
    </source>
</reference>
<keyword evidence="1" id="KW-0472">Membrane</keyword>
<feature type="transmembrane region" description="Helical" evidence="1">
    <location>
        <begin position="90"/>
        <end position="112"/>
    </location>
</feature>
<dbReference type="Proteomes" id="UP000321533">
    <property type="component" value="Chromosome"/>
</dbReference>
<keyword evidence="3" id="KW-0482">Metalloprotease</keyword>
<dbReference type="GO" id="GO:0008237">
    <property type="term" value="F:metallopeptidase activity"/>
    <property type="evidence" value="ECO:0007669"/>
    <property type="project" value="UniProtKB-KW"/>
</dbReference>
<accession>A0A5B8V9M0</accession>
<dbReference type="EMBL" id="CP042435">
    <property type="protein sequence ID" value="QEC67416.1"/>
    <property type="molecule type" value="Genomic_DNA"/>
</dbReference>
<evidence type="ECO:0000313" key="4">
    <source>
        <dbReference type="Proteomes" id="UP000321533"/>
    </source>
</evidence>
<proteinExistence type="predicted"/>
<protein>
    <submittedName>
        <fullName evidence="3">CPBP family intramembrane metalloprotease</fullName>
    </submittedName>
</protein>
<dbReference type="Pfam" id="PF02517">
    <property type="entry name" value="Rce1-like"/>
    <property type="match status" value="1"/>
</dbReference>
<dbReference type="GO" id="GO:0004175">
    <property type="term" value="F:endopeptidase activity"/>
    <property type="evidence" value="ECO:0007669"/>
    <property type="project" value="UniProtKB-ARBA"/>
</dbReference>
<evidence type="ECO:0000256" key="1">
    <source>
        <dbReference type="SAM" id="Phobius"/>
    </source>
</evidence>
<dbReference type="GO" id="GO:0006508">
    <property type="term" value="P:proteolysis"/>
    <property type="evidence" value="ECO:0007669"/>
    <property type="project" value="UniProtKB-KW"/>
</dbReference>
<feature type="domain" description="CAAX prenyl protease 2/Lysostaphin resistance protein A-like" evidence="2">
    <location>
        <begin position="123"/>
        <end position="216"/>
    </location>
</feature>
<feature type="transmembrane region" description="Helical" evidence="1">
    <location>
        <begin position="51"/>
        <end position="69"/>
    </location>
</feature>
<feature type="transmembrane region" description="Helical" evidence="1">
    <location>
        <begin position="180"/>
        <end position="201"/>
    </location>
</feature>
<keyword evidence="1" id="KW-0812">Transmembrane</keyword>
<dbReference type="InterPro" id="IPR003675">
    <property type="entry name" value="Rce1/LyrA-like_dom"/>
</dbReference>
<dbReference type="AlphaFoldDB" id="A0A5B8V9M0"/>
<organism evidence="3 4">
    <name type="scientific">Panacibacter ginsenosidivorans</name>
    <dbReference type="NCBI Taxonomy" id="1813871"/>
    <lineage>
        <taxon>Bacteria</taxon>
        <taxon>Pseudomonadati</taxon>
        <taxon>Bacteroidota</taxon>
        <taxon>Chitinophagia</taxon>
        <taxon>Chitinophagales</taxon>
        <taxon>Chitinophagaceae</taxon>
        <taxon>Panacibacter</taxon>
    </lineage>
</organism>
<dbReference type="GO" id="GO:0080120">
    <property type="term" value="P:CAAX-box protein maturation"/>
    <property type="evidence" value="ECO:0007669"/>
    <property type="project" value="UniProtKB-ARBA"/>
</dbReference>
<feature type="transmembrane region" description="Helical" evidence="1">
    <location>
        <begin position="155"/>
        <end position="174"/>
    </location>
</feature>
<dbReference type="OrthoDB" id="324900at2"/>
<name>A0A5B8V9M0_9BACT</name>
<dbReference type="KEGG" id="pgin:FRZ67_08945"/>
<keyword evidence="3" id="KW-0645">Protease</keyword>
<dbReference type="RefSeq" id="WP_147189223.1">
    <property type="nucleotide sequence ID" value="NZ_CP042435.1"/>
</dbReference>
<keyword evidence="1" id="KW-1133">Transmembrane helix</keyword>
<evidence type="ECO:0000259" key="2">
    <source>
        <dbReference type="Pfam" id="PF02517"/>
    </source>
</evidence>
<sequence length="294" mass="32795">MSKQINLYNILHFFLIKIIIGIFIVGGSVVLSGELFNFIFDKTGTPDDIKNLIITIPFCVIALLSYIFLFRFYEKREIKELQLPTFTKNAIIGFLTGLFLQTLFILVIYFAGGYKIIRVNPFSFLFPSFLTALAAGFVAEILIRGIFFRLAEEKLGTINTLLITTILFAVIHSGSNHATFLSVCATSMQAGVLLSAAFIFSRNLWVPIFLHFAWDFAEPGIFGAINPGNSIEQSLFTNEITGPVFITGGQTGPQNSIQSLLLCAAVSLLFLWLAKRKNNILLPAWKRKNTETKS</sequence>
<dbReference type="PANTHER" id="PTHR39430:SF1">
    <property type="entry name" value="PROTEASE"/>
    <property type="match status" value="1"/>
</dbReference>
<gene>
    <name evidence="3" type="ORF">FRZ67_08945</name>
</gene>
<feature type="transmembrane region" description="Helical" evidence="1">
    <location>
        <begin position="124"/>
        <end position="143"/>
    </location>
</feature>
<keyword evidence="4" id="KW-1185">Reference proteome</keyword>
<feature type="transmembrane region" description="Helical" evidence="1">
    <location>
        <begin position="7"/>
        <end position="31"/>
    </location>
</feature>
<evidence type="ECO:0000313" key="3">
    <source>
        <dbReference type="EMBL" id="QEC67416.1"/>
    </source>
</evidence>